<dbReference type="OrthoDB" id="10380997at2759"/>
<protein>
    <submittedName>
        <fullName evidence="1">Uncharacterized protein</fullName>
    </submittedName>
</protein>
<organism evidence="1 2">
    <name type="scientific">Trichonephila clavata</name>
    <name type="common">Joro spider</name>
    <name type="synonym">Nephila clavata</name>
    <dbReference type="NCBI Taxonomy" id="2740835"/>
    <lineage>
        <taxon>Eukaryota</taxon>
        <taxon>Metazoa</taxon>
        <taxon>Ecdysozoa</taxon>
        <taxon>Arthropoda</taxon>
        <taxon>Chelicerata</taxon>
        <taxon>Arachnida</taxon>
        <taxon>Araneae</taxon>
        <taxon>Araneomorphae</taxon>
        <taxon>Entelegynae</taxon>
        <taxon>Araneoidea</taxon>
        <taxon>Nephilidae</taxon>
        <taxon>Trichonephila</taxon>
    </lineage>
</organism>
<name>A0A8X6FY46_TRICU</name>
<gene>
    <name evidence="1" type="ORF">TNCT_161851</name>
</gene>
<keyword evidence="2" id="KW-1185">Reference proteome</keyword>
<dbReference type="EMBL" id="BMAO01013988">
    <property type="protein sequence ID" value="GFQ92170.1"/>
    <property type="molecule type" value="Genomic_DNA"/>
</dbReference>
<accession>A0A8X6FY46</accession>
<proteinExistence type="predicted"/>
<dbReference type="Proteomes" id="UP000887116">
    <property type="component" value="Unassembled WGS sequence"/>
</dbReference>
<sequence length="224" mass="25000">MTEAHTNPKCRISLTCLSIPHVSHSSHFAAWLDSRLDGRSSKIIHANLPENGILGENHLTRRTDSKLIYWSVRETWFHHQYHYHQNEWQPLDLINYQSRASKRCKTPSAGASSADRTCVPLTKSPLAFDPSPTPRTAPSPSRINCCKKSGQERGCIRATGETHTHQWNRASFASCRLVAGLDPRTTECFVRPTCGSAPFPSYRSACAKDSNRPPAIINSRCGGF</sequence>
<dbReference type="AlphaFoldDB" id="A0A8X6FY46"/>
<evidence type="ECO:0000313" key="1">
    <source>
        <dbReference type="EMBL" id="GFQ92170.1"/>
    </source>
</evidence>
<evidence type="ECO:0000313" key="2">
    <source>
        <dbReference type="Proteomes" id="UP000887116"/>
    </source>
</evidence>
<comment type="caution">
    <text evidence="1">The sequence shown here is derived from an EMBL/GenBank/DDBJ whole genome shotgun (WGS) entry which is preliminary data.</text>
</comment>
<reference evidence="1" key="1">
    <citation type="submission" date="2020-07" db="EMBL/GenBank/DDBJ databases">
        <title>Multicomponent nature underlies the extraordinary mechanical properties of spider dragline silk.</title>
        <authorList>
            <person name="Kono N."/>
            <person name="Nakamura H."/>
            <person name="Mori M."/>
            <person name="Yoshida Y."/>
            <person name="Ohtoshi R."/>
            <person name="Malay A.D."/>
            <person name="Moran D.A.P."/>
            <person name="Tomita M."/>
            <person name="Numata K."/>
            <person name="Arakawa K."/>
        </authorList>
    </citation>
    <scope>NUCLEOTIDE SEQUENCE</scope>
</reference>